<organism evidence="2 3">
    <name type="scientific">Aureimonas fodinaquatilis</name>
    <dbReference type="NCBI Taxonomy" id="2565783"/>
    <lineage>
        <taxon>Bacteria</taxon>
        <taxon>Pseudomonadati</taxon>
        <taxon>Pseudomonadota</taxon>
        <taxon>Alphaproteobacteria</taxon>
        <taxon>Hyphomicrobiales</taxon>
        <taxon>Aurantimonadaceae</taxon>
        <taxon>Aureimonas</taxon>
    </lineage>
</organism>
<dbReference type="OrthoDB" id="7870844at2"/>
<name>A0A5B0E033_9HYPH</name>
<accession>A0A5B0E033</accession>
<dbReference type="RefSeq" id="WP_149298111.1">
    <property type="nucleotide sequence ID" value="NZ_VTWH01000001.1"/>
</dbReference>
<evidence type="ECO:0000313" key="2">
    <source>
        <dbReference type="EMBL" id="KAA0972417.1"/>
    </source>
</evidence>
<keyword evidence="1" id="KW-1133">Transmembrane helix</keyword>
<protein>
    <submittedName>
        <fullName evidence="2">Uncharacterized protein</fullName>
    </submittedName>
</protein>
<keyword evidence="1" id="KW-0472">Membrane</keyword>
<comment type="caution">
    <text evidence="2">The sequence shown here is derived from an EMBL/GenBank/DDBJ whole genome shotgun (WGS) entry which is preliminary data.</text>
</comment>
<dbReference type="Proteomes" id="UP000324738">
    <property type="component" value="Unassembled WGS sequence"/>
</dbReference>
<gene>
    <name evidence="2" type="ORF">FPY71_04820</name>
</gene>
<dbReference type="EMBL" id="VTWH01000001">
    <property type="protein sequence ID" value="KAA0972417.1"/>
    <property type="molecule type" value="Genomic_DNA"/>
</dbReference>
<evidence type="ECO:0000256" key="1">
    <source>
        <dbReference type="SAM" id="Phobius"/>
    </source>
</evidence>
<keyword evidence="1" id="KW-0812">Transmembrane</keyword>
<keyword evidence="3" id="KW-1185">Reference proteome</keyword>
<reference evidence="2 3" key="1">
    <citation type="submission" date="2019-08" db="EMBL/GenBank/DDBJ databases">
        <title>Aureimonas fodiniaquatilis sp. nov., isolated from a coal mine wastewater.</title>
        <authorList>
            <person name="Kim W."/>
        </authorList>
    </citation>
    <scope>NUCLEOTIDE SEQUENCE [LARGE SCALE GENOMIC DNA]</scope>
    <source>
        <strain evidence="2 3">CAU 1482</strain>
    </source>
</reference>
<evidence type="ECO:0000313" key="3">
    <source>
        <dbReference type="Proteomes" id="UP000324738"/>
    </source>
</evidence>
<proteinExistence type="predicted"/>
<dbReference type="AlphaFoldDB" id="A0A5B0E033"/>
<sequence length="302" mass="31796">MSAIEESLRRAILGGDAASAEFRLSVYEASQRAMERMIAAKSLSPAEAGEQRQRLANAIAGIEADYGTFDAADGQAASPDEPVSPASQLVEEIDEGEPVTLFEKLRHSWKIFAAAAAIIFLALLVVIYTSIFPATQAPVEADPEEPTAAVEQEGPIDLTWINIFSGSNIEALATPAGGLVESIAAHGKPAVRMEATGTQGNEVLLKIGPGLVGELAGETVRFEVTAGSPDLRPREFSVRCLFADASICERQRFATSMPEEAFVFDIAVPADVASPANLAIGPGTGGEGPDIDLYTVRVRVLG</sequence>
<feature type="transmembrane region" description="Helical" evidence="1">
    <location>
        <begin position="111"/>
        <end position="131"/>
    </location>
</feature>